<dbReference type="GO" id="GO:0009117">
    <property type="term" value="P:nucleotide metabolic process"/>
    <property type="evidence" value="ECO:0007669"/>
    <property type="project" value="TreeGrafter"/>
</dbReference>
<sequence length="144" mass="15886">MIDTCPFCAIAQGDAPVSTVYEDEAVMAFIPLHPVYPGACLVIPKAHIDHFTNVPDPLAAKVIVVAQQVGRKIMTVYKPLRIGMLVHGFTVAHAHLHLIPQYGPLDIMHKHYAYCEDGNVKFGDKDIPTPSRQELDQMASTLKL</sequence>
<dbReference type="eggNOG" id="COG0537">
    <property type="taxonomic scope" value="Bacteria"/>
</dbReference>
<evidence type="ECO:0000256" key="1">
    <source>
        <dbReference type="PIRSR" id="PIRSR601310-1"/>
    </source>
</evidence>
<evidence type="ECO:0000256" key="2">
    <source>
        <dbReference type="PIRSR" id="PIRSR601310-3"/>
    </source>
</evidence>
<accession>B0C575</accession>
<dbReference type="Proteomes" id="UP000000268">
    <property type="component" value="Chromosome"/>
</dbReference>
<evidence type="ECO:0000259" key="4">
    <source>
        <dbReference type="PROSITE" id="PS51084"/>
    </source>
</evidence>
<feature type="active site" description="Tele-AMP-histidine intermediate" evidence="1">
    <location>
        <position position="95"/>
    </location>
</feature>
<dbReference type="KEGG" id="amr:AM1_1278"/>
<name>B0C575_ACAM1</name>
<organism evidence="5 6">
    <name type="scientific">Acaryochloris marina (strain MBIC 11017)</name>
    <dbReference type="NCBI Taxonomy" id="329726"/>
    <lineage>
        <taxon>Bacteria</taxon>
        <taxon>Bacillati</taxon>
        <taxon>Cyanobacteriota</taxon>
        <taxon>Cyanophyceae</taxon>
        <taxon>Acaryochloridales</taxon>
        <taxon>Acaryochloridaceae</taxon>
        <taxon>Acaryochloris</taxon>
    </lineage>
</organism>
<dbReference type="AlphaFoldDB" id="B0C575"/>
<dbReference type="InterPro" id="IPR036265">
    <property type="entry name" value="HIT-like_sf"/>
</dbReference>
<dbReference type="PROSITE" id="PS51084">
    <property type="entry name" value="HIT_2"/>
    <property type="match status" value="1"/>
</dbReference>
<evidence type="ECO:0000256" key="3">
    <source>
        <dbReference type="PROSITE-ProRule" id="PRU00464"/>
    </source>
</evidence>
<dbReference type="InterPro" id="IPR001310">
    <property type="entry name" value="Histidine_triad_HIT"/>
</dbReference>
<dbReference type="PANTHER" id="PTHR46648:SF1">
    <property type="entry name" value="ADENOSINE 5'-MONOPHOSPHORAMIDASE HNT1"/>
    <property type="match status" value="1"/>
</dbReference>
<reference evidence="5 6" key="1">
    <citation type="journal article" date="2008" name="Proc. Natl. Acad. Sci. U.S.A.">
        <title>Niche adaptation and genome expansion in the chlorophyll d-producing cyanobacterium Acaryochloris marina.</title>
        <authorList>
            <person name="Swingley W.D."/>
            <person name="Chen M."/>
            <person name="Cheung P.C."/>
            <person name="Conrad A.L."/>
            <person name="Dejesa L.C."/>
            <person name="Hao J."/>
            <person name="Honchak B.M."/>
            <person name="Karbach L.E."/>
            <person name="Kurdoglu A."/>
            <person name="Lahiri S."/>
            <person name="Mastrian S.D."/>
            <person name="Miyashita H."/>
            <person name="Page L."/>
            <person name="Ramakrishna P."/>
            <person name="Satoh S."/>
            <person name="Sattley W.M."/>
            <person name="Shimada Y."/>
            <person name="Taylor H.L."/>
            <person name="Tomo T."/>
            <person name="Tsuchiya T."/>
            <person name="Wang Z.T."/>
            <person name="Raymond J."/>
            <person name="Mimuro M."/>
            <person name="Blankenship R.E."/>
            <person name="Touchman J.W."/>
        </authorList>
    </citation>
    <scope>NUCLEOTIDE SEQUENCE [LARGE SCALE GENOMIC DNA]</scope>
    <source>
        <strain evidence="6">MBIC 11017</strain>
    </source>
</reference>
<dbReference type="PANTHER" id="PTHR46648">
    <property type="entry name" value="HIT FAMILY PROTEIN 1"/>
    <property type="match status" value="1"/>
</dbReference>
<protein>
    <submittedName>
        <fullName evidence="5">Histidine triad domain protein</fullName>
    </submittedName>
</protein>
<evidence type="ECO:0000313" key="6">
    <source>
        <dbReference type="Proteomes" id="UP000000268"/>
    </source>
</evidence>
<dbReference type="GO" id="GO:0003824">
    <property type="term" value="F:catalytic activity"/>
    <property type="evidence" value="ECO:0007669"/>
    <property type="project" value="InterPro"/>
</dbReference>
<feature type="short sequence motif" description="Histidine triad motif" evidence="2 3">
    <location>
        <begin position="93"/>
        <end position="97"/>
    </location>
</feature>
<dbReference type="Pfam" id="PF01230">
    <property type="entry name" value="HIT"/>
    <property type="match status" value="1"/>
</dbReference>
<dbReference type="HOGENOM" id="CLU_056776_3_1_3"/>
<dbReference type="OrthoDB" id="9784774at2"/>
<dbReference type="RefSeq" id="WP_012161853.1">
    <property type="nucleotide sequence ID" value="NC_009925.1"/>
</dbReference>
<dbReference type="InterPro" id="IPR011146">
    <property type="entry name" value="HIT-like"/>
</dbReference>
<keyword evidence="6" id="KW-1185">Reference proteome</keyword>
<dbReference type="SUPFAM" id="SSF54197">
    <property type="entry name" value="HIT-like"/>
    <property type="match status" value="1"/>
</dbReference>
<feature type="domain" description="HIT" evidence="4">
    <location>
        <begin position="6"/>
        <end position="109"/>
    </location>
</feature>
<proteinExistence type="predicted"/>
<dbReference type="STRING" id="329726.AM1_1278"/>
<dbReference type="Gene3D" id="3.30.428.10">
    <property type="entry name" value="HIT-like"/>
    <property type="match status" value="1"/>
</dbReference>
<dbReference type="PRINTS" id="PR00332">
    <property type="entry name" value="HISTRIAD"/>
</dbReference>
<gene>
    <name evidence="5" type="primary">hit</name>
    <name evidence="5" type="ordered locus">AM1_1278</name>
</gene>
<evidence type="ECO:0000313" key="5">
    <source>
        <dbReference type="EMBL" id="ABW26315.1"/>
    </source>
</evidence>
<dbReference type="EMBL" id="CP000828">
    <property type="protein sequence ID" value="ABW26315.1"/>
    <property type="molecule type" value="Genomic_DNA"/>
</dbReference>